<accession>Q20YB8</accession>
<name>Q20YB8_RHOPB</name>
<protein>
    <recommendedName>
        <fullName evidence="3">DUF1236 domain-containing protein</fullName>
    </recommendedName>
</protein>
<dbReference type="Pfam" id="PF06823">
    <property type="entry name" value="DUF1236"/>
    <property type="match status" value="1"/>
</dbReference>
<sequence length="118" mass="12460">MRNSIVGLAALAGVCAPLAAQAQSLTTGSASDGVVAADAGGGIAREQRSAFRAYIVRERVPDYSIQQRVTVGSVLPETGVIMYDVPQSFGATTHRYTVVNGETVLVEPRTRRVVQVID</sequence>
<dbReference type="InterPro" id="IPR009642">
    <property type="entry name" value="DUF1236"/>
</dbReference>
<dbReference type="KEGG" id="rpc:RPC_4345"/>
<organism evidence="2">
    <name type="scientific">Rhodopseudomonas palustris (strain BisB18)</name>
    <dbReference type="NCBI Taxonomy" id="316056"/>
    <lineage>
        <taxon>Bacteria</taxon>
        <taxon>Pseudomonadati</taxon>
        <taxon>Pseudomonadota</taxon>
        <taxon>Alphaproteobacteria</taxon>
        <taxon>Hyphomicrobiales</taxon>
        <taxon>Nitrobacteraceae</taxon>
        <taxon>Rhodopseudomonas</taxon>
    </lineage>
</organism>
<dbReference type="OrthoDB" id="102964at2"/>
<dbReference type="STRING" id="316056.RPC_4345"/>
<reference evidence="2" key="1">
    <citation type="submission" date="2006-03" db="EMBL/GenBank/DDBJ databases">
        <title>Complete sequence of Rhodopseudomonas palustris BisB18.</title>
        <authorList>
            <consortium name="US DOE Joint Genome Institute"/>
            <person name="Copeland A."/>
            <person name="Lucas S."/>
            <person name="Lapidus A."/>
            <person name="Barry K."/>
            <person name="Detter J.C."/>
            <person name="Glavina del Rio T."/>
            <person name="Hammon N."/>
            <person name="Israni S."/>
            <person name="Dalin E."/>
            <person name="Tice H."/>
            <person name="Pitluck S."/>
            <person name="Chain P."/>
            <person name="Malfatti S."/>
            <person name="Shin M."/>
            <person name="Vergez L."/>
            <person name="Schmutz J."/>
            <person name="Larimer F."/>
            <person name="Land M."/>
            <person name="Hauser L."/>
            <person name="Pelletier D.A."/>
            <person name="Kyrpides N."/>
            <person name="Anderson I."/>
            <person name="Oda Y."/>
            <person name="Harwood C.S."/>
            <person name="Richardson P."/>
        </authorList>
    </citation>
    <scope>NUCLEOTIDE SEQUENCE [LARGE SCALE GENOMIC DNA]</scope>
    <source>
        <strain evidence="2">BisB18</strain>
    </source>
</reference>
<dbReference type="EMBL" id="CP000301">
    <property type="protein sequence ID" value="ABD89868.1"/>
    <property type="molecule type" value="Genomic_DNA"/>
</dbReference>
<evidence type="ECO:0000313" key="2">
    <source>
        <dbReference type="EMBL" id="ABD89868.1"/>
    </source>
</evidence>
<dbReference type="eggNOG" id="COG4991">
    <property type="taxonomic scope" value="Bacteria"/>
</dbReference>
<gene>
    <name evidence="2" type="ordered locus">RPC_4345</name>
</gene>
<keyword evidence="1" id="KW-0732">Signal</keyword>
<evidence type="ECO:0000256" key="1">
    <source>
        <dbReference type="SAM" id="SignalP"/>
    </source>
</evidence>
<feature type="chain" id="PRO_5004199432" description="DUF1236 domain-containing protein" evidence="1">
    <location>
        <begin position="23"/>
        <end position="118"/>
    </location>
</feature>
<dbReference type="HOGENOM" id="CLU_149985_1_0_5"/>
<evidence type="ECO:0008006" key="3">
    <source>
        <dbReference type="Google" id="ProtNLM"/>
    </source>
</evidence>
<feature type="signal peptide" evidence="1">
    <location>
        <begin position="1"/>
        <end position="22"/>
    </location>
</feature>
<dbReference type="RefSeq" id="WP_011474749.1">
    <property type="nucleotide sequence ID" value="NC_007925.1"/>
</dbReference>
<dbReference type="AlphaFoldDB" id="Q20YB8"/>
<proteinExistence type="predicted"/>